<reference evidence="3 4" key="1">
    <citation type="journal article" date="2015" name="Plant Cell">
        <title>Oil accumulation by the oleaginous diatom Fistulifera solaris as revealed by the genome and transcriptome.</title>
        <authorList>
            <person name="Tanaka T."/>
            <person name="Maeda Y."/>
            <person name="Veluchamy A."/>
            <person name="Tanaka M."/>
            <person name="Abida H."/>
            <person name="Marechal E."/>
            <person name="Bowler C."/>
            <person name="Muto M."/>
            <person name="Sunaga Y."/>
            <person name="Tanaka M."/>
            <person name="Yoshino T."/>
            <person name="Taniguchi T."/>
            <person name="Fukuda Y."/>
            <person name="Nemoto M."/>
            <person name="Matsumoto M."/>
            <person name="Wong P.S."/>
            <person name="Aburatani S."/>
            <person name="Fujibuchi W."/>
        </authorList>
    </citation>
    <scope>NUCLEOTIDE SEQUENCE [LARGE SCALE GENOMIC DNA]</scope>
    <source>
        <strain evidence="3 4">JPCC DA0580</strain>
    </source>
</reference>
<keyword evidence="2" id="KW-0732">Signal</keyword>
<evidence type="ECO:0000313" key="3">
    <source>
        <dbReference type="EMBL" id="GAX17912.1"/>
    </source>
</evidence>
<organism evidence="3 4">
    <name type="scientific">Fistulifera solaris</name>
    <name type="common">Oleaginous diatom</name>
    <dbReference type="NCBI Taxonomy" id="1519565"/>
    <lineage>
        <taxon>Eukaryota</taxon>
        <taxon>Sar</taxon>
        <taxon>Stramenopiles</taxon>
        <taxon>Ochrophyta</taxon>
        <taxon>Bacillariophyta</taxon>
        <taxon>Bacillariophyceae</taxon>
        <taxon>Bacillariophycidae</taxon>
        <taxon>Naviculales</taxon>
        <taxon>Naviculaceae</taxon>
        <taxon>Fistulifera</taxon>
    </lineage>
</organism>
<keyword evidence="4" id="KW-1185">Reference proteome</keyword>
<evidence type="ECO:0000313" key="4">
    <source>
        <dbReference type="Proteomes" id="UP000198406"/>
    </source>
</evidence>
<evidence type="ECO:0000256" key="1">
    <source>
        <dbReference type="SAM" id="MobiDB-lite"/>
    </source>
</evidence>
<feature type="signal peptide" evidence="2">
    <location>
        <begin position="1"/>
        <end position="17"/>
    </location>
</feature>
<feature type="compositionally biased region" description="Basic and acidic residues" evidence="1">
    <location>
        <begin position="63"/>
        <end position="72"/>
    </location>
</feature>
<accession>A0A1Z5JVQ3</accession>
<gene>
    <name evidence="3" type="ORF">FisN_18Hu118</name>
</gene>
<evidence type="ECO:0000256" key="2">
    <source>
        <dbReference type="SAM" id="SignalP"/>
    </source>
</evidence>
<dbReference type="AlphaFoldDB" id="A0A1Z5JVQ3"/>
<protein>
    <recommendedName>
        <fullName evidence="5">RxLR effector protein</fullName>
    </recommendedName>
</protein>
<dbReference type="EMBL" id="BDSP01000123">
    <property type="protein sequence ID" value="GAX17912.1"/>
    <property type="molecule type" value="Genomic_DNA"/>
</dbReference>
<feature type="chain" id="PRO_5012893612" description="RxLR effector protein" evidence="2">
    <location>
        <begin position="18"/>
        <end position="78"/>
    </location>
</feature>
<proteinExistence type="predicted"/>
<sequence>MKLSQILLIAAVSSASAFTVVRPAGVSIVSLQATKAAKDHEEDLALTREVIAKFMSGDDESKEEEKKEEKEPVAAQDE</sequence>
<dbReference type="InParanoid" id="A0A1Z5JVQ3"/>
<name>A0A1Z5JVQ3_FISSO</name>
<feature type="region of interest" description="Disordered" evidence="1">
    <location>
        <begin position="55"/>
        <end position="78"/>
    </location>
</feature>
<evidence type="ECO:0008006" key="5">
    <source>
        <dbReference type="Google" id="ProtNLM"/>
    </source>
</evidence>
<dbReference type="Proteomes" id="UP000198406">
    <property type="component" value="Unassembled WGS sequence"/>
</dbReference>
<comment type="caution">
    <text evidence="3">The sequence shown here is derived from an EMBL/GenBank/DDBJ whole genome shotgun (WGS) entry which is preliminary data.</text>
</comment>